<organism evidence="1 2">
    <name type="scientific">Eumeta variegata</name>
    <name type="common">Bagworm moth</name>
    <name type="synonym">Eumeta japonica</name>
    <dbReference type="NCBI Taxonomy" id="151549"/>
    <lineage>
        <taxon>Eukaryota</taxon>
        <taxon>Metazoa</taxon>
        <taxon>Ecdysozoa</taxon>
        <taxon>Arthropoda</taxon>
        <taxon>Hexapoda</taxon>
        <taxon>Insecta</taxon>
        <taxon>Pterygota</taxon>
        <taxon>Neoptera</taxon>
        <taxon>Endopterygota</taxon>
        <taxon>Lepidoptera</taxon>
        <taxon>Glossata</taxon>
        <taxon>Ditrysia</taxon>
        <taxon>Tineoidea</taxon>
        <taxon>Psychidae</taxon>
        <taxon>Oiketicinae</taxon>
        <taxon>Eumeta</taxon>
    </lineage>
</organism>
<reference evidence="1 2" key="1">
    <citation type="journal article" date="2019" name="Commun. Biol.">
        <title>The bagworm genome reveals a unique fibroin gene that provides high tensile strength.</title>
        <authorList>
            <person name="Kono N."/>
            <person name="Nakamura H."/>
            <person name="Ohtoshi R."/>
            <person name="Tomita M."/>
            <person name="Numata K."/>
            <person name="Arakawa K."/>
        </authorList>
    </citation>
    <scope>NUCLEOTIDE SEQUENCE [LARGE SCALE GENOMIC DNA]</scope>
</reference>
<evidence type="ECO:0000313" key="1">
    <source>
        <dbReference type="EMBL" id="GBP70365.1"/>
    </source>
</evidence>
<dbReference type="Proteomes" id="UP000299102">
    <property type="component" value="Unassembled WGS sequence"/>
</dbReference>
<protein>
    <submittedName>
        <fullName evidence="1">Uncharacterized protein</fullName>
    </submittedName>
</protein>
<accession>A0A4C1Y7E5</accession>
<proteinExistence type="predicted"/>
<name>A0A4C1Y7E5_EUMVA</name>
<dbReference type="AlphaFoldDB" id="A0A4C1Y7E5"/>
<gene>
    <name evidence="1" type="ORF">EVAR_51688_1</name>
</gene>
<dbReference type="EMBL" id="BGZK01001071">
    <property type="protein sequence ID" value="GBP70365.1"/>
    <property type="molecule type" value="Genomic_DNA"/>
</dbReference>
<keyword evidence="2" id="KW-1185">Reference proteome</keyword>
<evidence type="ECO:0000313" key="2">
    <source>
        <dbReference type="Proteomes" id="UP000299102"/>
    </source>
</evidence>
<sequence>MVWGYIQDWEAVVRTVCTKVANTYKSSQGDMRSEPGDREDHIHFRDRVDCAVRFVRFSTGGEAARRAEDA</sequence>
<comment type="caution">
    <text evidence="1">The sequence shown here is derived from an EMBL/GenBank/DDBJ whole genome shotgun (WGS) entry which is preliminary data.</text>
</comment>